<reference evidence="1 2" key="1">
    <citation type="submission" date="2020-08" db="EMBL/GenBank/DDBJ databases">
        <title>Genomic Encyclopedia of Type Strains, Phase IV (KMG-V): Genome sequencing to study the core and pangenomes of soil and plant-associated prokaryotes.</title>
        <authorList>
            <person name="Whitman W."/>
        </authorList>
    </citation>
    <scope>NUCLEOTIDE SEQUENCE [LARGE SCALE GENOMIC DNA]</scope>
    <source>
        <strain evidence="1 2">34/80</strain>
    </source>
</reference>
<evidence type="ECO:0000313" key="2">
    <source>
        <dbReference type="Proteomes" id="UP000524450"/>
    </source>
</evidence>
<accession>A0A840G0C7</accession>
<comment type="caution">
    <text evidence="1">The sequence shown here is derived from an EMBL/GenBank/DDBJ whole genome shotgun (WGS) entry which is preliminary data.</text>
</comment>
<name>A0A840G0C7_9BURK</name>
<evidence type="ECO:0000313" key="1">
    <source>
        <dbReference type="EMBL" id="MBB4225945.1"/>
    </source>
</evidence>
<dbReference type="AlphaFoldDB" id="A0A840G0C7"/>
<gene>
    <name evidence="1" type="ORF">GGD71_006758</name>
</gene>
<proteinExistence type="predicted"/>
<dbReference type="EMBL" id="JACIFZ010000017">
    <property type="protein sequence ID" value="MBB4225945.1"/>
    <property type="molecule type" value="Genomic_DNA"/>
</dbReference>
<dbReference type="Proteomes" id="UP000524450">
    <property type="component" value="Unassembled WGS sequence"/>
</dbReference>
<protein>
    <submittedName>
        <fullName evidence="1">Uncharacterized protein</fullName>
    </submittedName>
</protein>
<organism evidence="1 2">
    <name type="scientific">Variovorax guangxiensis</name>
    <dbReference type="NCBI Taxonomy" id="1775474"/>
    <lineage>
        <taxon>Bacteria</taxon>
        <taxon>Pseudomonadati</taxon>
        <taxon>Pseudomonadota</taxon>
        <taxon>Betaproteobacteria</taxon>
        <taxon>Burkholderiales</taxon>
        <taxon>Comamonadaceae</taxon>
        <taxon>Variovorax</taxon>
    </lineage>
</organism>
<dbReference type="RefSeq" id="WP_184642644.1">
    <property type="nucleotide sequence ID" value="NZ_JACIFZ010000017.1"/>
</dbReference>
<sequence length="164" mass="17619">MAMNEISADIVAQAIELLGADGATEERLADQFIALIGDDMGTRRLRDCIPEAFGLVLASHLCPTLKLPDYFQALDANGTWQRIPLRAEPAFVHALPIALHIFHHGPRARFRNIADMSSVVAALNNALNAGDSLDGCTLHGPQMQGLPASLYEVPPDSGTYPPGH</sequence>